<evidence type="ECO:0000313" key="1">
    <source>
        <dbReference type="EMBL" id="KAK3064202.1"/>
    </source>
</evidence>
<sequence length="401" mass="44525">MFSSLFRLPSAIKRVCVWLADADADYYRNIRLSISLAAATASSAHFAALDEAAEPFQAKYDAAAVEVLRLRRRLTSAQATDLSLAADRLARLRVIDAENAELLGICSRMDAGVQKCEKEHVSASTVARLRHRNSQLEEENARLKATPPSAAAPATALVLAPAPAFPTADPDLVASLRKEIQDLRIAKTREETQSELHQDRAARLLTDKQGLQSEIRKAVDNAIKAARAEAKLHLPQVDAPLRAEVAGLKLQVQQKDGAIAQLTAQQQTAVQSATAQLQRVLEAEKKAGVVQRMELRAAEKEIIEVSRENTKMDKELAAEMRRRREQLKELTTAETEVRKLKKEAAEWQQKWDERTCEDCESLQSQVETLEEEKEALEDERDGLETANGDLEAKVDELKARL</sequence>
<dbReference type="Proteomes" id="UP001186974">
    <property type="component" value="Unassembled WGS sequence"/>
</dbReference>
<organism evidence="1 2">
    <name type="scientific">Coniosporium uncinatum</name>
    <dbReference type="NCBI Taxonomy" id="93489"/>
    <lineage>
        <taxon>Eukaryota</taxon>
        <taxon>Fungi</taxon>
        <taxon>Dikarya</taxon>
        <taxon>Ascomycota</taxon>
        <taxon>Pezizomycotina</taxon>
        <taxon>Dothideomycetes</taxon>
        <taxon>Dothideomycetes incertae sedis</taxon>
        <taxon>Coniosporium</taxon>
    </lineage>
</organism>
<keyword evidence="2" id="KW-1185">Reference proteome</keyword>
<evidence type="ECO:0000313" key="2">
    <source>
        <dbReference type="Proteomes" id="UP001186974"/>
    </source>
</evidence>
<name>A0ACC3D9Z7_9PEZI</name>
<reference evidence="1" key="1">
    <citation type="submission" date="2024-09" db="EMBL/GenBank/DDBJ databases">
        <title>Black Yeasts Isolated from many extreme environments.</title>
        <authorList>
            <person name="Coleine C."/>
            <person name="Stajich J.E."/>
            <person name="Selbmann L."/>
        </authorList>
    </citation>
    <scope>NUCLEOTIDE SEQUENCE</scope>
    <source>
        <strain evidence="1">CCFEE 5737</strain>
    </source>
</reference>
<comment type="caution">
    <text evidence="1">The sequence shown here is derived from an EMBL/GenBank/DDBJ whole genome shotgun (WGS) entry which is preliminary data.</text>
</comment>
<protein>
    <submittedName>
        <fullName evidence="1">Uncharacterized protein</fullName>
    </submittedName>
</protein>
<proteinExistence type="predicted"/>
<dbReference type="EMBL" id="JAWDJW010006584">
    <property type="protein sequence ID" value="KAK3064202.1"/>
    <property type="molecule type" value="Genomic_DNA"/>
</dbReference>
<accession>A0ACC3D9Z7</accession>
<gene>
    <name evidence="1" type="ORF">LTS18_009315</name>
</gene>